<name>A0A445BGA3_ARAHY</name>
<feature type="region of interest" description="Disordered" evidence="1">
    <location>
        <begin position="48"/>
        <end position="73"/>
    </location>
</feature>
<comment type="caution">
    <text evidence="2">The sequence shown here is derived from an EMBL/GenBank/DDBJ whole genome shotgun (WGS) entry which is preliminary data.</text>
</comment>
<proteinExistence type="predicted"/>
<feature type="compositionally biased region" description="Pro residues" evidence="1">
    <location>
        <begin position="50"/>
        <end position="73"/>
    </location>
</feature>
<sequence>MQWTNQYSHTLSDDLVHLHYPLKIYMHWYREAFGDHLQLSNLVFEENLEGPPPPLASEPEPAPIPPPPPPQEPPHNNYHILYIWHKMSSVPTYIPDSLHLSGWYNLSLP</sequence>
<evidence type="ECO:0008006" key="4">
    <source>
        <dbReference type="Google" id="ProtNLM"/>
    </source>
</evidence>
<dbReference type="Proteomes" id="UP000289738">
    <property type="component" value="Chromosome A09"/>
</dbReference>
<reference evidence="2 3" key="1">
    <citation type="submission" date="2019-01" db="EMBL/GenBank/DDBJ databases">
        <title>Sequencing of cultivated peanut Arachis hypogaea provides insights into genome evolution and oil improvement.</title>
        <authorList>
            <person name="Chen X."/>
        </authorList>
    </citation>
    <scope>NUCLEOTIDE SEQUENCE [LARGE SCALE GENOMIC DNA]</scope>
    <source>
        <strain evidence="3">cv. Fuhuasheng</strain>
        <tissue evidence="2">Leaves</tissue>
    </source>
</reference>
<keyword evidence="3" id="KW-1185">Reference proteome</keyword>
<organism evidence="2 3">
    <name type="scientific">Arachis hypogaea</name>
    <name type="common">Peanut</name>
    <dbReference type="NCBI Taxonomy" id="3818"/>
    <lineage>
        <taxon>Eukaryota</taxon>
        <taxon>Viridiplantae</taxon>
        <taxon>Streptophyta</taxon>
        <taxon>Embryophyta</taxon>
        <taxon>Tracheophyta</taxon>
        <taxon>Spermatophyta</taxon>
        <taxon>Magnoliopsida</taxon>
        <taxon>eudicotyledons</taxon>
        <taxon>Gunneridae</taxon>
        <taxon>Pentapetalae</taxon>
        <taxon>rosids</taxon>
        <taxon>fabids</taxon>
        <taxon>Fabales</taxon>
        <taxon>Fabaceae</taxon>
        <taxon>Papilionoideae</taxon>
        <taxon>50 kb inversion clade</taxon>
        <taxon>dalbergioids sensu lato</taxon>
        <taxon>Dalbergieae</taxon>
        <taxon>Pterocarpus clade</taxon>
        <taxon>Arachis</taxon>
    </lineage>
</organism>
<protein>
    <recommendedName>
        <fullName evidence="4">Aminotransferase-like plant mobile domain-containing protein</fullName>
    </recommendedName>
</protein>
<evidence type="ECO:0000313" key="2">
    <source>
        <dbReference type="EMBL" id="RYR37679.1"/>
    </source>
</evidence>
<evidence type="ECO:0000313" key="3">
    <source>
        <dbReference type="Proteomes" id="UP000289738"/>
    </source>
</evidence>
<evidence type="ECO:0000256" key="1">
    <source>
        <dbReference type="SAM" id="MobiDB-lite"/>
    </source>
</evidence>
<dbReference type="AlphaFoldDB" id="A0A445BGA3"/>
<dbReference type="EMBL" id="SDMP01000009">
    <property type="protein sequence ID" value="RYR37679.1"/>
    <property type="molecule type" value="Genomic_DNA"/>
</dbReference>
<gene>
    <name evidence="2" type="ORF">Ahy_A09g042551</name>
</gene>
<accession>A0A445BGA3</accession>